<dbReference type="Proteomes" id="UP000694700">
    <property type="component" value="Unplaced"/>
</dbReference>
<dbReference type="InterPro" id="IPR035892">
    <property type="entry name" value="C2_domain_sf"/>
</dbReference>
<dbReference type="SUPFAM" id="SSF49562">
    <property type="entry name" value="C2 domain (Calcium/lipid-binding domain, CaLB)"/>
    <property type="match status" value="1"/>
</dbReference>
<dbReference type="AlphaFoldDB" id="A0A8C1S235"/>
<name>A0A8C1S235_CYPCA</name>
<dbReference type="Ensembl" id="ENSCCRT00015001467.1">
    <property type="protein sequence ID" value="ENSCCRP00015001368.1"/>
    <property type="gene ID" value="ENSCCRG00015000904.1"/>
</dbReference>
<evidence type="ECO:0000313" key="3">
    <source>
        <dbReference type="Proteomes" id="UP000694700"/>
    </source>
</evidence>
<organism evidence="2 3">
    <name type="scientific">Cyprinus carpio</name>
    <name type="common">Common carp</name>
    <dbReference type="NCBI Taxonomy" id="7962"/>
    <lineage>
        <taxon>Eukaryota</taxon>
        <taxon>Metazoa</taxon>
        <taxon>Chordata</taxon>
        <taxon>Craniata</taxon>
        <taxon>Vertebrata</taxon>
        <taxon>Euteleostomi</taxon>
        <taxon>Actinopterygii</taxon>
        <taxon>Neopterygii</taxon>
        <taxon>Teleostei</taxon>
        <taxon>Ostariophysi</taxon>
        <taxon>Cypriniformes</taxon>
        <taxon>Cyprinidae</taxon>
        <taxon>Cyprininae</taxon>
        <taxon>Cyprinus</taxon>
    </lineage>
</organism>
<dbReference type="Gene3D" id="2.60.40.150">
    <property type="entry name" value="C2 domain"/>
    <property type="match status" value="1"/>
</dbReference>
<proteinExistence type="predicted"/>
<reference evidence="2" key="1">
    <citation type="submission" date="2025-08" db="UniProtKB">
        <authorList>
            <consortium name="Ensembl"/>
        </authorList>
    </citation>
    <scope>IDENTIFICATION</scope>
</reference>
<evidence type="ECO:0000259" key="1">
    <source>
        <dbReference type="Pfam" id="PF00168"/>
    </source>
</evidence>
<dbReference type="Pfam" id="PF00168">
    <property type="entry name" value="C2"/>
    <property type="match status" value="1"/>
</dbReference>
<feature type="domain" description="C2" evidence="1">
    <location>
        <begin position="10"/>
        <end position="56"/>
    </location>
</feature>
<protein>
    <recommendedName>
        <fullName evidence="1">C2 domain-containing protein</fullName>
    </recommendedName>
</protein>
<dbReference type="InterPro" id="IPR000008">
    <property type="entry name" value="C2_dom"/>
</dbReference>
<evidence type="ECO:0000313" key="2">
    <source>
        <dbReference type="Ensembl" id="ENSCCRP00015001368.1"/>
    </source>
</evidence>
<accession>A0A8C1S235</accession>
<sequence length="64" mass="6916">MITCGDESRILRVKVIGGIGLAKKDILGASDPYTRISLYDPVSGEITSLQTKTIKKVYTGSEVE</sequence>